<feature type="compositionally biased region" description="Basic and acidic residues" evidence="1">
    <location>
        <begin position="188"/>
        <end position="198"/>
    </location>
</feature>
<dbReference type="AlphaFoldDB" id="A0A814HSS2"/>
<evidence type="ECO:0000256" key="1">
    <source>
        <dbReference type="SAM" id="MobiDB-lite"/>
    </source>
</evidence>
<evidence type="ECO:0000313" key="3">
    <source>
        <dbReference type="EMBL" id="CAF1350864.1"/>
    </source>
</evidence>
<evidence type="ECO:0000313" key="6">
    <source>
        <dbReference type="Proteomes" id="UP000663829"/>
    </source>
</evidence>
<dbReference type="Proteomes" id="UP000681722">
    <property type="component" value="Unassembled WGS sequence"/>
</dbReference>
<evidence type="ECO:0000313" key="5">
    <source>
        <dbReference type="EMBL" id="CAF4161400.1"/>
    </source>
</evidence>
<dbReference type="EMBL" id="CAJNOQ010003485">
    <property type="protein sequence ID" value="CAF1014897.1"/>
    <property type="molecule type" value="Genomic_DNA"/>
</dbReference>
<dbReference type="EMBL" id="CAJNOK010022620">
    <property type="protein sequence ID" value="CAF1350864.1"/>
    <property type="molecule type" value="Genomic_DNA"/>
</dbReference>
<name>A0A814HSS2_9BILA</name>
<comment type="caution">
    <text evidence="2">The sequence shown here is derived from an EMBL/GenBank/DDBJ whole genome shotgun (WGS) entry which is preliminary data.</text>
</comment>
<sequence>MKNENRLEIMNEESRKFLKELSFIPEDYPHRPPLVFLDTPAEFFPVIENISNEFVVDDQKFEQGEEFICFFVRKKTKVDEQIKKLSQKPMAENGLLVFLYPKLTSSAYKEDVSNEELYAGLISANWKQNTKVNLSPHNWEGKSFRLADRIETVHYNHVYTNERNVKAAEKLHQTNKSVVYQRTSPANDPKDSRSEPKSPMKKSVFVAKKVAKRK</sequence>
<protein>
    <submittedName>
        <fullName evidence="2">Uncharacterized protein</fullName>
    </submittedName>
</protein>
<dbReference type="Proteomes" id="UP000663829">
    <property type="component" value="Unassembled WGS sequence"/>
</dbReference>
<organism evidence="2 6">
    <name type="scientific">Didymodactylos carnosus</name>
    <dbReference type="NCBI Taxonomy" id="1234261"/>
    <lineage>
        <taxon>Eukaryota</taxon>
        <taxon>Metazoa</taxon>
        <taxon>Spiralia</taxon>
        <taxon>Gnathifera</taxon>
        <taxon>Rotifera</taxon>
        <taxon>Eurotatoria</taxon>
        <taxon>Bdelloidea</taxon>
        <taxon>Philodinida</taxon>
        <taxon>Philodinidae</taxon>
        <taxon>Didymodactylos</taxon>
    </lineage>
</organism>
<feature type="compositionally biased region" description="Polar residues" evidence="1">
    <location>
        <begin position="175"/>
        <end position="186"/>
    </location>
</feature>
<feature type="region of interest" description="Disordered" evidence="1">
    <location>
        <begin position="175"/>
        <end position="214"/>
    </location>
</feature>
<keyword evidence="6" id="KW-1185">Reference proteome</keyword>
<reference evidence="2" key="1">
    <citation type="submission" date="2021-02" db="EMBL/GenBank/DDBJ databases">
        <authorList>
            <person name="Nowell W R."/>
        </authorList>
    </citation>
    <scope>NUCLEOTIDE SEQUENCE</scope>
</reference>
<dbReference type="EMBL" id="CAJOBC010003485">
    <property type="protein sequence ID" value="CAF3786413.1"/>
    <property type="molecule type" value="Genomic_DNA"/>
</dbReference>
<dbReference type="EMBL" id="CAJOBA010044256">
    <property type="protein sequence ID" value="CAF4161400.1"/>
    <property type="molecule type" value="Genomic_DNA"/>
</dbReference>
<evidence type="ECO:0000313" key="2">
    <source>
        <dbReference type="EMBL" id="CAF1014897.1"/>
    </source>
</evidence>
<dbReference type="Proteomes" id="UP000682733">
    <property type="component" value="Unassembled WGS sequence"/>
</dbReference>
<accession>A0A814HSS2</accession>
<dbReference type="Proteomes" id="UP000677228">
    <property type="component" value="Unassembled WGS sequence"/>
</dbReference>
<evidence type="ECO:0000313" key="4">
    <source>
        <dbReference type="EMBL" id="CAF3786413.1"/>
    </source>
</evidence>
<proteinExistence type="predicted"/>
<gene>
    <name evidence="2" type="ORF">GPM918_LOCUS14465</name>
    <name evidence="3" type="ORF">OVA965_LOCUS30791</name>
    <name evidence="4" type="ORF">SRO942_LOCUS14465</name>
    <name evidence="5" type="ORF">TMI583_LOCUS31599</name>
</gene>